<comment type="caution">
    <text evidence="1">Lacks conserved residue(s) required for the propagation of feature annotation.</text>
</comment>
<protein>
    <submittedName>
        <fullName evidence="4">ShKT domain-containing protein</fullName>
    </submittedName>
</protein>
<dbReference type="Pfam" id="PF01549">
    <property type="entry name" value="ShK"/>
    <property type="match status" value="3"/>
</dbReference>
<reference evidence="4" key="1">
    <citation type="submission" date="2022-11" db="UniProtKB">
        <authorList>
            <consortium name="WormBaseParasite"/>
        </authorList>
    </citation>
    <scope>IDENTIFICATION</scope>
</reference>
<proteinExistence type="predicted"/>
<keyword evidence="3" id="KW-1185">Reference proteome</keyword>
<dbReference type="InterPro" id="IPR003582">
    <property type="entry name" value="ShKT_dom"/>
</dbReference>
<evidence type="ECO:0000313" key="4">
    <source>
        <dbReference type="WBParaSite" id="ACRNAN_Path_1373.g5393.t1"/>
    </source>
</evidence>
<evidence type="ECO:0000313" key="3">
    <source>
        <dbReference type="Proteomes" id="UP000887540"/>
    </source>
</evidence>
<sequence>MLKDYCPIMCGICRIPYKKKEVKDNTEILTTPSLPKNTSTSPFTDKAIEPIFIEKPERNFIRKPSKFIYNNSDFVDHLDDAEALFYIRETNQTVTPVPYIQPENSLSKYLYHDNFKFLTTSNPEYPTRSPIREVQAPVYYTSSIANHEIKKRPTSNYYETNYYMPPRDHGFQEHPTIEMFKQKETPYSTGFIQSVPIENDDDERPLYKPPISLLPARTILKRRPKNRRFYGNSEIIEQQPFIQLERSNKRARPFENVEDLDYPLKRIRNIAYMKPEVKEYESEDEELEEKPKSSIESGVLPPPVEIADLIALLGCQDKDPIICSKVTEESCRARPGFYLRLCPVKCKNCNGLLCMDSNKVDCEEVKKRDGCRLAAAAEYCPRACEKCHTPTYISGPQSICKDELETCEQLAESGVCHHPYSKNTLRTYCAKSCGFCKTSQFYMNDGMQYLKPKLSKFYSNIE</sequence>
<organism evidence="3 4">
    <name type="scientific">Acrobeloides nanus</name>
    <dbReference type="NCBI Taxonomy" id="290746"/>
    <lineage>
        <taxon>Eukaryota</taxon>
        <taxon>Metazoa</taxon>
        <taxon>Ecdysozoa</taxon>
        <taxon>Nematoda</taxon>
        <taxon>Chromadorea</taxon>
        <taxon>Rhabditida</taxon>
        <taxon>Tylenchina</taxon>
        <taxon>Cephalobomorpha</taxon>
        <taxon>Cephaloboidea</taxon>
        <taxon>Cephalobidae</taxon>
        <taxon>Acrobeloides</taxon>
    </lineage>
</organism>
<dbReference type="PANTHER" id="PTHR21724:SF106">
    <property type="entry name" value="SHKT DOMAIN-CONTAINING PROTEIN"/>
    <property type="match status" value="1"/>
</dbReference>
<evidence type="ECO:0000259" key="2">
    <source>
        <dbReference type="PROSITE" id="PS51670"/>
    </source>
</evidence>
<feature type="domain" description="ShKT" evidence="2">
    <location>
        <begin position="400"/>
        <end position="436"/>
    </location>
</feature>
<dbReference type="Proteomes" id="UP000887540">
    <property type="component" value="Unplaced"/>
</dbReference>
<dbReference type="Gene3D" id="1.10.10.1940">
    <property type="match status" value="1"/>
</dbReference>
<name>A0A914C058_9BILA</name>
<dbReference type="WBParaSite" id="ACRNAN_Path_1373.g5393.t1">
    <property type="protein sequence ID" value="ACRNAN_Path_1373.g5393.t1"/>
    <property type="gene ID" value="ACRNAN_Path_1373.g5393"/>
</dbReference>
<dbReference type="AlphaFoldDB" id="A0A914C058"/>
<dbReference type="SMART" id="SM00254">
    <property type="entry name" value="ShKT"/>
    <property type="match status" value="3"/>
</dbReference>
<evidence type="ECO:0000256" key="1">
    <source>
        <dbReference type="PROSITE-ProRule" id="PRU01005"/>
    </source>
</evidence>
<accession>A0A914C058</accession>
<dbReference type="PANTHER" id="PTHR21724">
    <property type="entry name" value="SHKT DOMAIN-CONTAINING PROTEIN"/>
    <property type="match status" value="1"/>
</dbReference>
<dbReference type="PROSITE" id="PS51670">
    <property type="entry name" value="SHKT"/>
    <property type="match status" value="1"/>
</dbReference>